<sequence>MLNSVSFTLDQPGLFVVRGPSGSGKSTVLELLAGLRSPVDGRILIEGARADRWSVNKASKWRARSVGYAPQAPTLLDSLTCEENLALATDIAGHGLDAQQRVGLLDRLGMADFRTALPTELSGGQRQRVAIAQSLSSQPDLLLMDEPVSALDEGNIGIVESLLADAASSGAMVVYCSHREIFDGTAQTLLDLEK</sequence>
<feature type="domain" description="ABC transporter" evidence="3">
    <location>
        <begin position="1"/>
        <end position="194"/>
    </location>
</feature>
<organism evidence="4 5">
    <name type="scientific">Corynebacterium doosanense CAU 212 = DSM 45436</name>
    <dbReference type="NCBI Taxonomy" id="558173"/>
    <lineage>
        <taxon>Bacteria</taxon>
        <taxon>Bacillati</taxon>
        <taxon>Actinomycetota</taxon>
        <taxon>Actinomycetes</taxon>
        <taxon>Mycobacteriales</taxon>
        <taxon>Corynebacteriaceae</taxon>
        <taxon>Corynebacterium</taxon>
    </lineage>
</organism>
<dbReference type="GO" id="GO:0005524">
    <property type="term" value="F:ATP binding"/>
    <property type="evidence" value="ECO:0007669"/>
    <property type="project" value="UniProtKB-KW"/>
</dbReference>
<dbReference type="HOGENOM" id="CLU_000604_1_22_11"/>
<proteinExistence type="predicted"/>
<dbReference type="InterPro" id="IPR003439">
    <property type="entry name" value="ABC_transporter-like_ATP-bd"/>
</dbReference>
<dbReference type="STRING" id="558173.CDOO_04700"/>
<dbReference type="Gene3D" id="3.40.50.300">
    <property type="entry name" value="P-loop containing nucleotide triphosphate hydrolases"/>
    <property type="match status" value="1"/>
</dbReference>
<dbReference type="PROSITE" id="PS00211">
    <property type="entry name" value="ABC_TRANSPORTER_1"/>
    <property type="match status" value="1"/>
</dbReference>
<dbReference type="InterPro" id="IPR003593">
    <property type="entry name" value="AAA+_ATPase"/>
</dbReference>
<dbReference type="GO" id="GO:0016887">
    <property type="term" value="F:ATP hydrolysis activity"/>
    <property type="evidence" value="ECO:0007669"/>
    <property type="project" value="InterPro"/>
</dbReference>
<keyword evidence="1" id="KW-0547">Nucleotide-binding</keyword>
<dbReference type="PROSITE" id="PS50893">
    <property type="entry name" value="ABC_TRANSPORTER_2"/>
    <property type="match status" value="1"/>
</dbReference>
<dbReference type="AlphaFoldDB" id="A0A097IES1"/>
<evidence type="ECO:0000256" key="2">
    <source>
        <dbReference type="ARBA" id="ARBA00022840"/>
    </source>
</evidence>
<accession>A0A097IES1</accession>
<dbReference type="Pfam" id="PF00005">
    <property type="entry name" value="ABC_tran"/>
    <property type="match status" value="1"/>
</dbReference>
<dbReference type="SMART" id="SM00382">
    <property type="entry name" value="AAA"/>
    <property type="match status" value="1"/>
</dbReference>
<dbReference type="InterPro" id="IPR017871">
    <property type="entry name" value="ABC_transporter-like_CS"/>
</dbReference>
<dbReference type="GO" id="GO:0005886">
    <property type="term" value="C:plasma membrane"/>
    <property type="evidence" value="ECO:0007669"/>
    <property type="project" value="TreeGrafter"/>
</dbReference>
<dbReference type="KEGG" id="cdo:CDOO_04700"/>
<dbReference type="EMBL" id="CP006764">
    <property type="protein sequence ID" value="AIT60626.1"/>
    <property type="molecule type" value="Genomic_DNA"/>
</dbReference>
<dbReference type="PANTHER" id="PTHR24220">
    <property type="entry name" value="IMPORT ATP-BINDING PROTEIN"/>
    <property type="match status" value="1"/>
</dbReference>
<protein>
    <submittedName>
        <fullName evidence="4">ABC transporter ATP-binding protein</fullName>
    </submittedName>
</protein>
<evidence type="ECO:0000256" key="1">
    <source>
        <dbReference type="ARBA" id="ARBA00022741"/>
    </source>
</evidence>
<evidence type="ECO:0000259" key="3">
    <source>
        <dbReference type="PROSITE" id="PS50893"/>
    </source>
</evidence>
<reference evidence="4 5" key="1">
    <citation type="submission" date="2013-09" db="EMBL/GenBank/DDBJ databases">
        <title>Complete genome sequence of Corynebacterium doosanense CAU 212(T) (=DSM 45436(T)), isolated from activated sludge.</title>
        <authorList>
            <person name="Schaffert L."/>
            <person name="Albersmeier A."/>
            <person name="Kalinowski J."/>
            <person name="Ruckert C."/>
        </authorList>
    </citation>
    <scope>NUCLEOTIDE SEQUENCE [LARGE SCALE GENOMIC DNA]</scope>
    <source>
        <strain evidence="4 5">CAU 212</strain>
    </source>
</reference>
<dbReference type="GO" id="GO:0022857">
    <property type="term" value="F:transmembrane transporter activity"/>
    <property type="evidence" value="ECO:0007669"/>
    <property type="project" value="TreeGrafter"/>
</dbReference>
<evidence type="ECO:0000313" key="5">
    <source>
        <dbReference type="Proteomes" id="UP000029914"/>
    </source>
</evidence>
<name>A0A097IES1_9CORY</name>
<keyword evidence="5" id="KW-1185">Reference proteome</keyword>
<dbReference type="SUPFAM" id="SSF52540">
    <property type="entry name" value="P-loop containing nucleoside triphosphate hydrolases"/>
    <property type="match status" value="1"/>
</dbReference>
<dbReference type="eggNOG" id="COG1136">
    <property type="taxonomic scope" value="Bacteria"/>
</dbReference>
<keyword evidence="2 4" id="KW-0067">ATP-binding</keyword>
<dbReference type="InterPro" id="IPR015854">
    <property type="entry name" value="ABC_transpr_LolD-like"/>
</dbReference>
<dbReference type="Proteomes" id="UP000029914">
    <property type="component" value="Chromosome"/>
</dbReference>
<gene>
    <name evidence="4" type="ORF">CDOO_04700</name>
</gene>
<dbReference type="InterPro" id="IPR027417">
    <property type="entry name" value="P-loop_NTPase"/>
</dbReference>
<evidence type="ECO:0000313" key="4">
    <source>
        <dbReference type="EMBL" id="AIT60626.1"/>
    </source>
</evidence>